<evidence type="ECO:0000313" key="2">
    <source>
        <dbReference type="Proteomes" id="UP001055879"/>
    </source>
</evidence>
<reference evidence="2" key="1">
    <citation type="journal article" date="2022" name="Mol. Ecol. Resour.">
        <title>The genomes of chicory, endive, great burdock and yacon provide insights into Asteraceae palaeo-polyploidization history and plant inulin production.</title>
        <authorList>
            <person name="Fan W."/>
            <person name="Wang S."/>
            <person name="Wang H."/>
            <person name="Wang A."/>
            <person name="Jiang F."/>
            <person name="Liu H."/>
            <person name="Zhao H."/>
            <person name="Xu D."/>
            <person name="Zhang Y."/>
        </authorList>
    </citation>
    <scope>NUCLEOTIDE SEQUENCE [LARGE SCALE GENOMIC DNA]</scope>
    <source>
        <strain evidence="2">cv. Niubang</strain>
    </source>
</reference>
<keyword evidence="2" id="KW-1185">Reference proteome</keyword>
<comment type="caution">
    <text evidence="1">The sequence shown here is derived from an EMBL/GenBank/DDBJ whole genome shotgun (WGS) entry which is preliminary data.</text>
</comment>
<protein>
    <submittedName>
        <fullName evidence="1">Uncharacterized protein</fullName>
    </submittedName>
</protein>
<dbReference type="EMBL" id="CM042054">
    <property type="protein sequence ID" value="KAI3707218.1"/>
    <property type="molecule type" value="Genomic_DNA"/>
</dbReference>
<accession>A0ACB9ABJ6</accession>
<dbReference type="Proteomes" id="UP001055879">
    <property type="component" value="Linkage Group LG08"/>
</dbReference>
<gene>
    <name evidence="1" type="ORF">L6452_25539</name>
</gene>
<reference evidence="1 2" key="2">
    <citation type="journal article" date="2022" name="Mol. Ecol. Resour.">
        <title>The genomes of chicory, endive, great burdock and yacon provide insights into Asteraceae paleo-polyploidization history and plant inulin production.</title>
        <authorList>
            <person name="Fan W."/>
            <person name="Wang S."/>
            <person name="Wang H."/>
            <person name="Wang A."/>
            <person name="Jiang F."/>
            <person name="Liu H."/>
            <person name="Zhao H."/>
            <person name="Xu D."/>
            <person name="Zhang Y."/>
        </authorList>
    </citation>
    <scope>NUCLEOTIDE SEQUENCE [LARGE SCALE GENOMIC DNA]</scope>
    <source>
        <strain evidence="2">cv. Niubang</strain>
    </source>
</reference>
<evidence type="ECO:0000313" key="1">
    <source>
        <dbReference type="EMBL" id="KAI3707218.1"/>
    </source>
</evidence>
<sequence>MITALMKNQVMALKERGVTAESLYYTKTSLFRNKVSSFLNSFSIHNQSVADLCCQWLHIHVIYSLMDLKKGRSTLTICEPRLRRL</sequence>
<organism evidence="1 2">
    <name type="scientific">Arctium lappa</name>
    <name type="common">Greater burdock</name>
    <name type="synonym">Lappa major</name>
    <dbReference type="NCBI Taxonomy" id="4217"/>
    <lineage>
        <taxon>Eukaryota</taxon>
        <taxon>Viridiplantae</taxon>
        <taxon>Streptophyta</taxon>
        <taxon>Embryophyta</taxon>
        <taxon>Tracheophyta</taxon>
        <taxon>Spermatophyta</taxon>
        <taxon>Magnoliopsida</taxon>
        <taxon>eudicotyledons</taxon>
        <taxon>Gunneridae</taxon>
        <taxon>Pentapetalae</taxon>
        <taxon>asterids</taxon>
        <taxon>campanulids</taxon>
        <taxon>Asterales</taxon>
        <taxon>Asteraceae</taxon>
        <taxon>Carduoideae</taxon>
        <taxon>Cardueae</taxon>
        <taxon>Arctiinae</taxon>
        <taxon>Arctium</taxon>
    </lineage>
</organism>
<proteinExistence type="predicted"/>
<name>A0ACB9ABJ6_ARCLA</name>